<dbReference type="InterPro" id="IPR020616">
    <property type="entry name" value="Thiolase_N"/>
</dbReference>
<dbReference type="Gene3D" id="3.40.47.10">
    <property type="match status" value="1"/>
</dbReference>
<dbReference type="SMART" id="SM01173">
    <property type="entry name" value="DUF4187"/>
    <property type="match status" value="1"/>
</dbReference>
<dbReference type="InterPro" id="IPR020617">
    <property type="entry name" value="Thiolase_C"/>
</dbReference>
<dbReference type="AlphaFoldDB" id="A0AAF0EQ88"/>
<keyword evidence="10 13" id="KW-0012">Acyltransferase</keyword>
<dbReference type="GO" id="GO:0003985">
    <property type="term" value="F:acetyl-CoA C-acetyltransferase activity"/>
    <property type="evidence" value="ECO:0007669"/>
    <property type="project" value="UniProtKB-EC"/>
</dbReference>
<protein>
    <recommendedName>
        <fullName evidence="4">acetyl-CoA C-acetyltransferase</fullName>
        <ecNumber evidence="4">2.3.1.9</ecNumber>
    </recommendedName>
</protein>
<dbReference type="SUPFAM" id="SSF53901">
    <property type="entry name" value="Thiolase-like"/>
    <property type="match status" value="2"/>
</dbReference>
<dbReference type="EMBL" id="CP119899">
    <property type="protein sequence ID" value="WFD28934.1"/>
    <property type="molecule type" value="Genomic_DNA"/>
</dbReference>
<dbReference type="PROSITE" id="PS00737">
    <property type="entry name" value="THIOLASE_2"/>
    <property type="match status" value="1"/>
</dbReference>
<dbReference type="GO" id="GO:0005739">
    <property type="term" value="C:mitochondrion"/>
    <property type="evidence" value="ECO:0007669"/>
    <property type="project" value="UniProtKB-SubCell"/>
</dbReference>
<keyword evidence="7" id="KW-0809">Transit peptide</keyword>
<evidence type="ECO:0000256" key="6">
    <source>
        <dbReference type="ARBA" id="ARBA00022723"/>
    </source>
</evidence>
<comment type="subcellular location">
    <subcellularLocation>
        <location evidence="1">Mitochondrion</location>
    </subcellularLocation>
</comment>
<evidence type="ECO:0000256" key="3">
    <source>
        <dbReference type="ARBA" id="ARBA00011881"/>
    </source>
</evidence>
<keyword evidence="6" id="KW-0479">Metal-binding</keyword>
<dbReference type="Pfam" id="PF00108">
    <property type="entry name" value="Thiolase_N"/>
    <property type="match status" value="1"/>
</dbReference>
<dbReference type="InterPro" id="IPR020613">
    <property type="entry name" value="Thiolase_CS"/>
</dbReference>
<sequence length="747" mass="80852">MTTDEDVYIVSAVRTPVGAFQGVLKTQTAIDLGTAAAQAAMARGQVAPDDIDEAYIGCVLQAGLGQAPARQVVLRAGCPNLTEATTVNKVCASGAKALALGAQSIRLGESHVVLVGGMESMSNAPFYMRRGSLVYGDVSVQDAVPRDGLTDALSGQLMGLCAEHTAKTHGFSREDQDDFAVMSYKRAIDAWDTHAFAQEIVPITVPGKKTSTVVEEDEEHRRFQPEKMRSLRPAFDKHGTVTAANASSLSDGASMLILASGAEVRKRGWTPLARVLGTADAACAPQDFPTAPALAIPKALARAQVALEDVALFEINEAFSVVPLANARILGIDLAKVNTLGGGVSLGHPIGSSGARIVVTLVHALRQGQIGVAGICNGGGGASAVVVQRIVVALSLLHMKRSLAEAFQASLAHESSNAQRHDVASDEEDYMSEAMLEALARHDAPRQQTYSQRREQQRREEAERQRAEMQGADERRAMKMGRPLAREWAARHEGLAIDWLADVADRADRAQPLGSGTEAALRMMRAMGYVPGQALGAKEALEAPLAPDQRWLGTDGRVKKLGIGHAALSQRIAQASEAQPSVDPLSQVDAFRQRQAQAAQQRHEEALLSAARKVCRELDEAHAWEVRGKELTRQYSPLWLDPTCLPETHPLHRERMWRGENERGKEEAEALWLYALQDQGPPRAAPPPDERRRDAERFGALPHAARLALTTQYMREAYHYCLYCGHQYASAQELQLECPGPNEDEHG</sequence>
<dbReference type="Pfam" id="PF02803">
    <property type="entry name" value="Thiolase_C"/>
    <property type="match status" value="1"/>
</dbReference>
<evidence type="ECO:0000256" key="2">
    <source>
        <dbReference type="ARBA" id="ARBA00010982"/>
    </source>
</evidence>
<reference evidence="13" key="1">
    <citation type="submission" date="2023-03" db="EMBL/GenBank/DDBJ databases">
        <title>Mating type loci evolution in Malassezia.</title>
        <authorList>
            <person name="Coelho M.A."/>
        </authorList>
    </citation>
    <scope>NUCLEOTIDE SEQUENCE</scope>
    <source>
        <strain evidence="13">CBS 9557</strain>
    </source>
</reference>
<dbReference type="FunFam" id="3.40.47.10:FF:000007">
    <property type="entry name" value="acetyl-CoA acetyltransferase, mitochondrial"/>
    <property type="match status" value="1"/>
</dbReference>
<comment type="subunit">
    <text evidence="3">Homotetramer.</text>
</comment>
<evidence type="ECO:0000256" key="4">
    <source>
        <dbReference type="ARBA" id="ARBA00012705"/>
    </source>
</evidence>
<proteinExistence type="inferred from homology"/>
<evidence type="ECO:0000256" key="11">
    <source>
        <dbReference type="SAM" id="MobiDB-lite"/>
    </source>
</evidence>
<evidence type="ECO:0000256" key="8">
    <source>
        <dbReference type="ARBA" id="ARBA00022958"/>
    </source>
</evidence>
<gene>
    <name evidence="13" type="ORF">MNAN1_003950</name>
</gene>
<evidence type="ECO:0000259" key="12">
    <source>
        <dbReference type="SMART" id="SM01173"/>
    </source>
</evidence>
<evidence type="ECO:0000313" key="14">
    <source>
        <dbReference type="Proteomes" id="UP001213623"/>
    </source>
</evidence>
<evidence type="ECO:0000256" key="1">
    <source>
        <dbReference type="ARBA" id="ARBA00004173"/>
    </source>
</evidence>
<evidence type="ECO:0000256" key="7">
    <source>
        <dbReference type="ARBA" id="ARBA00022946"/>
    </source>
</evidence>
<accession>A0AAF0EQ88</accession>
<dbReference type="Pfam" id="PF13821">
    <property type="entry name" value="DUF4187"/>
    <property type="match status" value="1"/>
</dbReference>
<dbReference type="PANTHER" id="PTHR18919">
    <property type="entry name" value="ACETYL-COA C-ACYLTRANSFERASE"/>
    <property type="match status" value="1"/>
</dbReference>
<feature type="region of interest" description="Disordered" evidence="11">
    <location>
        <begin position="441"/>
        <end position="473"/>
    </location>
</feature>
<dbReference type="PANTHER" id="PTHR18919:SF156">
    <property type="entry name" value="ACETYL-COA ACETYLTRANSFERASE, MITOCHONDRIAL"/>
    <property type="match status" value="1"/>
</dbReference>
<dbReference type="InterPro" id="IPR016039">
    <property type="entry name" value="Thiolase-like"/>
</dbReference>
<feature type="compositionally biased region" description="Basic and acidic residues" evidence="11">
    <location>
        <begin position="452"/>
        <end position="473"/>
    </location>
</feature>
<dbReference type="PROSITE" id="PS00099">
    <property type="entry name" value="THIOLASE_3"/>
    <property type="match status" value="1"/>
</dbReference>
<dbReference type="GO" id="GO:0046872">
    <property type="term" value="F:metal ion binding"/>
    <property type="evidence" value="ECO:0007669"/>
    <property type="project" value="UniProtKB-KW"/>
</dbReference>
<dbReference type="InterPro" id="IPR025239">
    <property type="entry name" value="DUF4187"/>
</dbReference>
<dbReference type="InterPro" id="IPR020610">
    <property type="entry name" value="Thiolase_AS"/>
</dbReference>
<comment type="similarity">
    <text evidence="2">Belongs to the thiolase-like superfamily. Thiolase family.</text>
</comment>
<dbReference type="GO" id="GO:0006635">
    <property type="term" value="P:fatty acid beta-oxidation"/>
    <property type="evidence" value="ECO:0007669"/>
    <property type="project" value="TreeGrafter"/>
</dbReference>
<dbReference type="NCBIfam" id="TIGR01930">
    <property type="entry name" value="AcCoA-C-Actrans"/>
    <property type="match status" value="1"/>
</dbReference>
<dbReference type="CDD" id="cd00751">
    <property type="entry name" value="thiolase"/>
    <property type="match status" value="1"/>
</dbReference>
<evidence type="ECO:0000256" key="10">
    <source>
        <dbReference type="ARBA" id="ARBA00023315"/>
    </source>
</evidence>
<dbReference type="Proteomes" id="UP001213623">
    <property type="component" value="Chromosome 8"/>
</dbReference>
<dbReference type="EC" id="2.3.1.9" evidence="4"/>
<organism evidence="13 14">
    <name type="scientific">Malassezia nana</name>
    <dbReference type="NCBI Taxonomy" id="180528"/>
    <lineage>
        <taxon>Eukaryota</taxon>
        <taxon>Fungi</taxon>
        <taxon>Dikarya</taxon>
        <taxon>Basidiomycota</taxon>
        <taxon>Ustilaginomycotina</taxon>
        <taxon>Malasseziomycetes</taxon>
        <taxon>Malasseziales</taxon>
        <taxon>Malasseziaceae</taxon>
        <taxon>Malassezia</taxon>
    </lineage>
</organism>
<evidence type="ECO:0000313" key="13">
    <source>
        <dbReference type="EMBL" id="WFD28934.1"/>
    </source>
</evidence>
<keyword evidence="5 13" id="KW-0808">Transferase</keyword>
<keyword evidence="14" id="KW-1185">Reference proteome</keyword>
<feature type="domain" description="DUF4187" evidence="12">
    <location>
        <begin position="692"/>
        <end position="746"/>
    </location>
</feature>
<evidence type="ECO:0000256" key="9">
    <source>
        <dbReference type="ARBA" id="ARBA00023128"/>
    </source>
</evidence>
<evidence type="ECO:0000256" key="5">
    <source>
        <dbReference type="ARBA" id="ARBA00022679"/>
    </source>
</evidence>
<keyword evidence="9" id="KW-0496">Mitochondrion</keyword>
<name>A0AAF0EQ88_9BASI</name>
<keyword evidence="8" id="KW-0630">Potassium</keyword>
<dbReference type="InterPro" id="IPR002155">
    <property type="entry name" value="Thiolase"/>
</dbReference>